<dbReference type="EMBL" id="VZCB01000011">
    <property type="protein sequence ID" value="MQN79580.1"/>
    <property type="molecule type" value="Genomic_DNA"/>
</dbReference>
<evidence type="ECO:0000313" key="9">
    <source>
        <dbReference type="Proteomes" id="UP000480425"/>
    </source>
</evidence>
<dbReference type="Gene3D" id="1.25.40.390">
    <property type="match status" value="1"/>
</dbReference>
<reference evidence="8 9" key="1">
    <citation type="submission" date="2019-09" db="EMBL/GenBank/DDBJ databases">
        <title>Distinct polysaccharide growth profiles of human intestinal Prevotella copri isolates.</title>
        <authorList>
            <person name="Fehlner-Peach H."/>
            <person name="Magnabosco C."/>
            <person name="Raghavan V."/>
            <person name="Scher J.U."/>
            <person name="Tett A."/>
            <person name="Cox L.M."/>
            <person name="Gottsegen C."/>
            <person name="Watters A."/>
            <person name="Wiltshire- Gordon J.D."/>
            <person name="Segata N."/>
            <person name="Bonneau R."/>
            <person name="Littman D.R."/>
        </authorList>
    </citation>
    <scope>NUCLEOTIDE SEQUENCE [LARGE SCALE GENOMIC DNA]</scope>
    <source>
        <strain evidence="9">iA622</strain>
    </source>
</reference>
<evidence type="ECO:0000256" key="1">
    <source>
        <dbReference type="ARBA" id="ARBA00004442"/>
    </source>
</evidence>
<comment type="caution">
    <text evidence="8">The sequence shown here is derived from an EMBL/GenBank/DDBJ whole genome shotgun (WGS) entry which is preliminary data.</text>
</comment>
<dbReference type="SUPFAM" id="SSF48452">
    <property type="entry name" value="TPR-like"/>
    <property type="match status" value="1"/>
</dbReference>
<name>A0A6G1TXR3_9BACT</name>
<protein>
    <submittedName>
        <fullName evidence="8">RagB/SusD family nutrient uptake outer membrane protein</fullName>
    </submittedName>
</protein>
<feature type="domain" description="SusD-like N-terminal" evidence="7">
    <location>
        <begin position="22"/>
        <end position="219"/>
    </location>
</feature>
<dbReference type="Proteomes" id="UP000480425">
    <property type="component" value="Unassembled WGS sequence"/>
</dbReference>
<evidence type="ECO:0000256" key="2">
    <source>
        <dbReference type="ARBA" id="ARBA00006275"/>
    </source>
</evidence>
<dbReference type="GO" id="GO:0009279">
    <property type="term" value="C:cell outer membrane"/>
    <property type="evidence" value="ECO:0007669"/>
    <property type="project" value="UniProtKB-SubCell"/>
</dbReference>
<proteinExistence type="inferred from homology"/>
<keyword evidence="3" id="KW-0732">Signal</keyword>
<dbReference type="PROSITE" id="PS51257">
    <property type="entry name" value="PROKAR_LIPOPROTEIN"/>
    <property type="match status" value="1"/>
</dbReference>
<evidence type="ECO:0000259" key="7">
    <source>
        <dbReference type="Pfam" id="PF14322"/>
    </source>
</evidence>
<evidence type="ECO:0000259" key="6">
    <source>
        <dbReference type="Pfam" id="PF07980"/>
    </source>
</evidence>
<dbReference type="InterPro" id="IPR012944">
    <property type="entry name" value="SusD_RagB_dom"/>
</dbReference>
<dbReference type="InterPro" id="IPR011990">
    <property type="entry name" value="TPR-like_helical_dom_sf"/>
</dbReference>
<dbReference type="InterPro" id="IPR033985">
    <property type="entry name" value="SusD-like_N"/>
</dbReference>
<organism evidence="8 9">
    <name type="scientific">Segatella copri</name>
    <dbReference type="NCBI Taxonomy" id="165179"/>
    <lineage>
        <taxon>Bacteria</taxon>
        <taxon>Pseudomonadati</taxon>
        <taxon>Bacteroidota</taxon>
        <taxon>Bacteroidia</taxon>
        <taxon>Bacteroidales</taxon>
        <taxon>Prevotellaceae</taxon>
        <taxon>Segatella</taxon>
    </lineage>
</organism>
<comment type="subcellular location">
    <subcellularLocation>
        <location evidence="1">Cell outer membrane</location>
    </subcellularLocation>
</comment>
<dbReference type="OrthoDB" id="5694214at2"/>
<sequence>MKIKYISMLLLGATLGLTSCDDYLDKEPESNVTPASYFTSADDLAAYTVNLYGVLTSIEPGKYGMSTFAYDNDTDNQAGTGYSSRWVPGNWKVGQSGGAWDFGNIRSVNYFLDQVLPKFEAKQISGAEAQVRHYIGEAYFLRAYLYLDKLQSLGDFPIVLNALPDDKETLVASSKRQPRYKVAQQILDDLDKALGLLQESAPGGKNRISRDAALLLRSRAALFEATWEKYHKGTAFVPGGPGWPGKAEDIQGFDIDSSINHFLDESMKSSKELGDKLVGNLVENTDAPEGQNASLASLNPYYTMFCDKDMSGYSEVLMYRAFDKAKANVTHNVQMQLQRNGGGTGWTRGLVNSFLMRNGLPIYAAGSGYDPTWENQGVKATLQNRDSRIQLFTKMDGSIENYTSEGAVPTDLSWTVKGNNETRMVTGFAVKKGKNYDSQQGLNHDYGESGSIVFRGTEALLNYMEASWLKNNTIDATADKYWRALRIRAKVDPDYNKTIAATNMQEEAKWDFGAYSHGQLVDATTYNIRRERRDEFIGEASRWEDLIRWRACDQVNGYQIEGMKYWGTVYEGTWLDGTTNLAKVDVEGGKGNMSDKTISGDYIRPYQISKINNQVFDGYHFTPAHYLSPIAQSVFRQTAEGDQTDLTTSVVYQNPGWPLVAGQGATDVK</sequence>
<accession>A0A6G1TXR3</accession>
<dbReference type="Pfam" id="PF14322">
    <property type="entry name" value="SusD-like_3"/>
    <property type="match status" value="1"/>
</dbReference>
<evidence type="ECO:0000313" key="8">
    <source>
        <dbReference type="EMBL" id="MQN79580.1"/>
    </source>
</evidence>
<evidence type="ECO:0000256" key="5">
    <source>
        <dbReference type="ARBA" id="ARBA00023237"/>
    </source>
</evidence>
<keyword evidence="5" id="KW-0998">Cell outer membrane</keyword>
<feature type="domain" description="RagB/SusD" evidence="6">
    <location>
        <begin position="325"/>
        <end position="657"/>
    </location>
</feature>
<dbReference type="Pfam" id="PF07980">
    <property type="entry name" value="SusD_RagB"/>
    <property type="match status" value="1"/>
</dbReference>
<dbReference type="RefSeq" id="WP_153121901.1">
    <property type="nucleotide sequence ID" value="NZ_VZCB01000011.1"/>
</dbReference>
<evidence type="ECO:0000256" key="4">
    <source>
        <dbReference type="ARBA" id="ARBA00023136"/>
    </source>
</evidence>
<evidence type="ECO:0000256" key="3">
    <source>
        <dbReference type="ARBA" id="ARBA00022729"/>
    </source>
</evidence>
<gene>
    <name evidence="8" type="ORF">F7D73_01090</name>
</gene>
<keyword evidence="4" id="KW-0472">Membrane</keyword>
<comment type="similarity">
    <text evidence="2">Belongs to the SusD family.</text>
</comment>
<dbReference type="AlphaFoldDB" id="A0A6G1TXR3"/>